<dbReference type="EMBL" id="JBHLUE010000004">
    <property type="protein sequence ID" value="MFC0563577.1"/>
    <property type="molecule type" value="Genomic_DNA"/>
</dbReference>
<gene>
    <name evidence="12" type="ORF">ACFFHU_05265</name>
</gene>
<evidence type="ECO:0000256" key="10">
    <source>
        <dbReference type="SAM" id="SignalP"/>
    </source>
</evidence>
<feature type="signal peptide" evidence="10">
    <location>
        <begin position="1"/>
        <end position="27"/>
    </location>
</feature>
<name>A0ABV6NS33_9ACTN</name>
<dbReference type="InterPro" id="IPR018087">
    <property type="entry name" value="Glyco_hydro_5_CS"/>
</dbReference>
<evidence type="ECO:0000256" key="2">
    <source>
        <dbReference type="ARBA" id="ARBA00022729"/>
    </source>
</evidence>
<dbReference type="InterPro" id="IPR008965">
    <property type="entry name" value="CBM2/CBM3_carb-bd_dom_sf"/>
</dbReference>
<dbReference type="SUPFAM" id="SSF51445">
    <property type="entry name" value="(Trans)glycosidases"/>
    <property type="match status" value="1"/>
</dbReference>
<dbReference type="SMART" id="SM00637">
    <property type="entry name" value="CBD_II"/>
    <property type="match status" value="1"/>
</dbReference>
<dbReference type="RefSeq" id="WP_377336284.1">
    <property type="nucleotide sequence ID" value="NZ_JBHLUE010000004.1"/>
</dbReference>
<evidence type="ECO:0000256" key="4">
    <source>
        <dbReference type="ARBA" id="ARBA00023001"/>
    </source>
</evidence>
<evidence type="ECO:0000259" key="11">
    <source>
        <dbReference type="PROSITE" id="PS51173"/>
    </source>
</evidence>
<dbReference type="PROSITE" id="PS00659">
    <property type="entry name" value="GLYCOSYL_HYDROL_F5"/>
    <property type="match status" value="1"/>
</dbReference>
<dbReference type="Gene3D" id="3.20.20.80">
    <property type="entry name" value="Glycosidases"/>
    <property type="match status" value="1"/>
</dbReference>
<dbReference type="Gene3D" id="2.60.40.290">
    <property type="match status" value="1"/>
</dbReference>
<keyword evidence="4 8" id="KW-0136">Cellulose degradation</keyword>
<protein>
    <recommendedName>
        <fullName evidence="8">Endoglucanase</fullName>
        <ecNumber evidence="8">3.2.1.4</ecNumber>
    </recommendedName>
</protein>
<keyword evidence="6 8" id="KW-0326">Glycosidase</keyword>
<comment type="catalytic activity">
    <reaction evidence="1 8">
        <text>Endohydrolysis of (1-&gt;4)-beta-D-glucosidic linkages in cellulose, lichenin and cereal beta-D-glucans.</text>
        <dbReference type="EC" id="3.2.1.4"/>
    </reaction>
</comment>
<sequence length="510" mass="53842">MKRITAIAAAGILTTGVGVALSPHAFAAAGCRADYTVTNQWAGGFQANIQLTNLGDPVSNWTLAFDFVDPAQKITQGWNANFSQSGSHITATSYSWNGNLGSNASVSIGFLGSWSGINPPGYHLLLNGTACTGSTPPPTTAPPSTPPPTTAPPSTPPPTSAPPSTPPPNNGAAPALHVSGNRLVTASGATYRLLGVNRSGGEFSCIQGYGMWNGPMDQASITAMRSWKVRTVRVPLNEECWLGTADVPAGGTTGAAYQTEVKNYVNLLIANGITPIVEMHWNYGQYGGQGAGCSDVKATCQKPMPDAQYAPQFWTGVANAFKGNDAVVFDLFNEPYPDAAANWDSTAGWKCFRDGGACTGIGYQVAGFQSLVNAVRATGATNVVMVGGLSWSNKLDQWLQYRPTDPKNNLMAFAHVYNFNACVDTACWDREWAPVAAQVPLVLSEIGENDCAHGFIDQVMAWADAHGVSYLGWTWNNWDCSSGPSLITDYNGTPTAFGQGLKNHLATVSN</sequence>
<feature type="chain" id="PRO_5046240814" description="Endoglucanase" evidence="10">
    <location>
        <begin position="28"/>
        <end position="510"/>
    </location>
</feature>
<dbReference type="Pfam" id="PF00150">
    <property type="entry name" value="Cellulase"/>
    <property type="match status" value="1"/>
</dbReference>
<proteinExistence type="inferred from homology"/>
<feature type="compositionally biased region" description="Pro residues" evidence="9">
    <location>
        <begin position="135"/>
        <end position="169"/>
    </location>
</feature>
<reference evidence="12 13" key="1">
    <citation type="submission" date="2024-09" db="EMBL/GenBank/DDBJ databases">
        <authorList>
            <person name="Sun Q."/>
            <person name="Mori K."/>
        </authorList>
    </citation>
    <scope>NUCLEOTIDE SEQUENCE [LARGE SCALE GENOMIC DNA]</scope>
    <source>
        <strain evidence="12 13">TBRC 2205</strain>
    </source>
</reference>
<dbReference type="PANTHER" id="PTHR34142">
    <property type="entry name" value="ENDO-BETA-1,4-GLUCANASE A"/>
    <property type="match status" value="1"/>
</dbReference>
<evidence type="ECO:0000256" key="6">
    <source>
        <dbReference type="ARBA" id="ARBA00023295"/>
    </source>
</evidence>
<comment type="similarity">
    <text evidence="8">Belongs to the glycosyl hydrolase 5 (cellulase A) family.</text>
</comment>
<feature type="domain" description="CBM2" evidence="11">
    <location>
        <begin position="24"/>
        <end position="134"/>
    </location>
</feature>
<dbReference type="InterPro" id="IPR017853">
    <property type="entry name" value="GH"/>
</dbReference>
<evidence type="ECO:0000256" key="9">
    <source>
        <dbReference type="SAM" id="MobiDB-lite"/>
    </source>
</evidence>
<dbReference type="EC" id="3.2.1.4" evidence="8"/>
<accession>A0ABV6NS33</accession>
<dbReference type="PANTHER" id="PTHR34142:SF1">
    <property type="entry name" value="GLYCOSIDE HYDROLASE FAMILY 5 DOMAIN-CONTAINING PROTEIN"/>
    <property type="match status" value="1"/>
</dbReference>
<dbReference type="SUPFAM" id="SSF49384">
    <property type="entry name" value="Carbohydrate-binding domain"/>
    <property type="match status" value="1"/>
</dbReference>
<dbReference type="InterPro" id="IPR001547">
    <property type="entry name" value="Glyco_hydro_5"/>
</dbReference>
<keyword evidence="13" id="KW-1185">Reference proteome</keyword>
<evidence type="ECO:0000313" key="12">
    <source>
        <dbReference type="EMBL" id="MFC0563577.1"/>
    </source>
</evidence>
<keyword evidence="7 8" id="KW-0624">Polysaccharide degradation</keyword>
<dbReference type="InterPro" id="IPR001919">
    <property type="entry name" value="CBD2"/>
</dbReference>
<organism evidence="12 13">
    <name type="scientific">Plantactinospora siamensis</name>
    <dbReference type="NCBI Taxonomy" id="555372"/>
    <lineage>
        <taxon>Bacteria</taxon>
        <taxon>Bacillati</taxon>
        <taxon>Actinomycetota</taxon>
        <taxon>Actinomycetes</taxon>
        <taxon>Micromonosporales</taxon>
        <taxon>Micromonosporaceae</taxon>
        <taxon>Plantactinospora</taxon>
    </lineage>
</organism>
<keyword evidence="2 10" id="KW-0732">Signal</keyword>
<dbReference type="PROSITE" id="PS51257">
    <property type="entry name" value="PROKAR_LIPOPROTEIN"/>
    <property type="match status" value="1"/>
</dbReference>
<evidence type="ECO:0000256" key="8">
    <source>
        <dbReference type="RuleBase" id="RU361153"/>
    </source>
</evidence>
<evidence type="ECO:0000256" key="1">
    <source>
        <dbReference type="ARBA" id="ARBA00000966"/>
    </source>
</evidence>
<evidence type="ECO:0000256" key="3">
    <source>
        <dbReference type="ARBA" id="ARBA00022801"/>
    </source>
</evidence>
<dbReference type="InterPro" id="IPR012291">
    <property type="entry name" value="CBM2_carb-bd_dom_sf"/>
</dbReference>
<keyword evidence="5 8" id="KW-0119">Carbohydrate metabolism</keyword>
<comment type="caution">
    <text evidence="12">The sequence shown here is derived from an EMBL/GenBank/DDBJ whole genome shotgun (WGS) entry which is preliminary data.</text>
</comment>
<evidence type="ECO:0000256" key="5">
    <source>
        <dbReference type="ARBA" id="ARBA00023277"/>
    </source>
</evidence>
<dbReference type="PROSITE" id="PS51173">
    <property type="entry name" value="CBM2"/>
    <property type="match status" value="1"/>
</dbReference>
<feature type="region of interest" description="Disordered" evidence="9">
    <location>
        <begin position="128"/>
        <end position="176"/>
    </location>
</feature>
<keyword evidence="3 8" id="KW-0378">Hydrolase</keyword>
<evidence type="ECO:0000313" key="13">
    <source>
        <dbReference type="Proteomes" id="UP001589894"/>
    </source>
</evidence>
<dbReference type="Proteomes" id="UP001589894">
    <property type="component" value="Unassembled WGS sequence"/>
</dbReference>
<evidence type="ECO:0000256" key="7">
    <source>
        <dbReference type="ARBA" id="ARBA00023326"/>
    </source>
</evidence>
<dbReference type="Pfam" id="PF00553">
    <property type="entry name" value="CBM_2"/>
    <property type="match status" value="1"/>
</dbReference>